<feature type="domain" description="Secretion system C-terminal sorting" evidence="5">
    <location>
        <begin position="760"/>
        <end position="830"/>
    </location>
</feature>
<evidence type="ECO:0000256" key="2">
    <source>
        <dbReference type="ARBA" id="ARBA00022737"/>
    </source>
</evidence>
<dbReference type="Pfam" id="PF15902">
    <property type="entry name" value="Sortilin-Vps10"/>
    <property type="match status" value="1"/>
</dbReference>
<feature type="domain" description="Sortilin N-terminal" evidence="4">
    <location>
        <begin position="192"/>
        <end position="275"/>
    </location>
</feature>
<dbReference type="Proteomes" id="UP000194221">
    <property type="component" value="Unassembled WGS sequence"/>
</dbReference>
<dbReference type="OrthoDB" id="9757947at2"/>
<dbReference type="InterPro" id="IPR015943">
    <property type="entry name" value="WD40/YVTN_repeat-like_dom_sf"/>
</dbReference>
<sequence length="832" mass="92251">MIKKILFFLLFYSAFLHAQDYKEIIQKGTYTLSEIQKKANAYFKLKGKGRGSGYKQYKRWEYNAIRLQSEEGKLLSNHYYAREFSRFNSYLNKSRSKSQSPSGLWEQLGPTNYTNGDGGYNPGVGRITSIAIHPNNSNIIIIGAETGGVWKSTDKGNTWNPLSDQFSTMKVYALTIDPQNPDIYFWGSDQGKIYKSNNAGNTWQQLTTIGHNKVNKILIQPNNNQKVFASVKGSGIFKSNNGGSSWSRIISSEDNGFDIEFKPGDFNTIYASGEKFHKSSDGGNSWTTISGFDNTGVKMIGVSPANKNIVYVLEAKNSSSSFNAIYISNNSGTSFIKRNHSDKNYFGYAVEGNDLDVGQAPRDMAIAVSPTNSNEVHIAGINSWRSLNGGISFSPTSNWNLQGAQNSNLGYCHADVDDLLFNGTDLYAVTDGGIFIATKSAEAITTNYYKDITSGLGIHQFYKIGISQTNPVVISGGSQDNGTTAFINGNTWKHWVGADGMESFIDKKNKQIFYGTQQSGALVKSIDNGDSYEELNAPEKEGNWITPFEQDPILNNTIYAGYTKVYKSTDGGSNWNSISQTFDLPLNQLKIASSNNKIMFASLDETLYKTTSGSGNWTEIKGFKGTINSIAINPRNPNKVAIATTSDDKVYITTDGGNTWVAKKTGLPNLAALCLVWQNNNNDGLYLGMNYGVYYTDNTLNEWKPFSNLLPNVMVNELEINYADKKLYAATYGRGAWRTPLYDSETLSTTKVSLLNDINVYPNPTASNITINWKLLDKAEIRLFNISGQLVHLKKNVLLNNYKINVENLPTGVYFLRINSVKGILTKKIIKK</sequence>
<evidence type="ECO:0000313" key="6">
    <source>
        <dbReference type="EMBL" id="OSY88961.1"/>
    </source>
</evidence>
<protein>
    <submittedName>
        <fullName evidence="6">Uncharacterized protein</fullName>
    </submittedName>
</protein>
<evidence type="ECO:0000259" key="5">
    <source>
        <dbReference type="Pfam" id="PF18962"/>
    </source>
</evidence>
<keyword evidence="2" id="KW-0677">Repeat</keyword>
<keyword evidence="7" id="KW-1185">Reference proteome</keyword>
<dbReference type="GO" id="GO:0010411">
    <property type="term" value="P:xyloglucan metabolic process"/>
    <property type="evidence" value="ECO:0007669"/>
    <property type="project" value="TreeGrafter"/>
</dbReference>
<dbReference type="InterPro" id="IPR026444">
    <property type="entry name" value="Secre_tail"/>
</dbReference>
<evidence type="ECO:0000259" key="4">
    <source>
        <dbReference type="Pfam" id="PF15902"/>
    </source>
</evidence>
<gene>
    <name evidence="6" type="ORF">WH52_04670</name>
</gene>
<evidence type="ECO:0000256" key="1">
    <source>
        <dbReference type="ARBA" id="ARBA00022729"/>
    </source>
</evidence>
<dbReference type="NCBIfam" id="TIGR04183">
    <property type="entry name" value="Por_Secre_tail"/>
    <property type="match status" value="1"/>
</dbReference>
<dbReference type="PANTHER" id="PTHR43739">
    <property type="entry name" value="XYLOGLUCANASE (EUROFUNG)"/>
    <property type="match status" value="1"/>
</dbReference>
<dbReference type="InterPro" id="IPR052025">
    <property type="entry name" value="Xyloglucanase_GH74"/>
</dbReference>
<dbReference type="EMBL" id="LAPZ01000002">
    <property type="protein sequence ID" value="OSY88961.1"/>
    <property type="molecule type" value="Genomic_DNA"/>
</dbReference>
<dbReference type="Gene3D" id="2.130.10.10">
    <property type="entry name" value="YVTN repeat-like/Quinoprotein amine dehydrogenase"/>
    <property type="match status" value="4"/>
</dbReference>
<dbReference type="AlphaFoldDB" id="A0A1Y2PG29"/>
<feature type="signal peptide" evidence="3">
    <location>
        <begin position="1"/>
        <end position="18"/>
    </location>
</feature>
<evidence type="ECO:0000256" key="3">
    <source>
        <dbReference type="SAM" id="SignalP"/>
    </source>
</evidence>
<name>A0A1Y2PG29_9FLAO</name>
<proteinExistence type="predicted"/>
<feature type="chain" id="PRO_5011988349" evidence="3">
    <location>
        <begin position="19"/>
        <end position="832"/>
    </location>
</feature>
<dbReference type="InterPro" id="IPR031778">
    <property type="entry name" value="Sortilin_N"/>
</dbReference>
<reference evidence="6 7" key="1">
    <citation type="submission" date="2015-03" db="EMBL/GenBank/DDBJ databases">
        <title>Genome sequence of Tenacibaculum sp. S2-2, isolated from intestinal microbiota of sea cucumber, Apostichopus japonicas.</title>
        <authorList>
            <person name="Shao Z."/>
            <person name="Wang L."/>
            <person name="Li X."/>
        </authorList>
    </citation>
    <scope>NUCLEOTIDE SEQUENCE [LARGE SCALE GENOMIC DNA]</scope>
    <source>
        <strain evidence="6 7">S2-2</strain>
    </source>
</reference>
<organism evidence="6 7">
    <name type="scientific">Tenacibaculum holothuriorum</name>
    <dbReference type="NCBI Taxonomy" id="1635173"/>
    <lineage>
        <taxon>Bacteria</taxon>
        <taxon>Pseudomonadati</taxon>
        <taxon>Bacteroidota</taxon>
        <taxon>Flavobacteriia</taxon>
        <taxon>Flavobacteriales</taxon>
        <taxon>Flavobacteriaceae</taxon>
        <taxon>Tenacibaculum</taxon>
    </lineage>
</organism>
<dbReference type="PANTHER" id="PTHR43739:SF5">
    <property type="entry name" value="EXO-ALPHA-SIALIDASE"/>
    <property type="match status" value="1"/>
</dbReference>
<keyword evidence="1 3" id="KW-0732">Signal</keyword>
<dbReference type="RefSeq" id="WP_086029772.1">
    <property type="nucleotide sequence ID" value="NZ_LAPZ01000002.1"/>
</dbReference>
<accession>A0A1Y2PG29</accession>
<dbReference type="Pfam" id="PF18962">
    <property type="entry name" value="Por_Secre_tail"/>
    <property type="match status" value="1"/>
</dbReference>
<dbReference type="CDD" id="cd15482">
    <property type="entry name" value="Sialidase_non-viral"/>
    <property type="match status" value="1"/>
</dbReference>
<dbReference type="InParanoid" id="A0A1Y2PG29"/>
<dbReference type="SUPFAM" id="SSF110296">
    <property type="entry name" value="Oligoxyloglucan reducing end-specific cellobiohydrolase"/>
    <property type="match status" value="2"/>
</dbReference>
<comment type="caution">
    <text evidence="6">The sequence shown here is derived from an EMBL/GenBank/DDBJ whole genome shotgun (WGS) entry which is preliminary data.</text>
</comment>
<evidence type="ECO:0000313" key="7">
    <source>
        <dbReference type="Proteomes" id="UP000194221"/>
    </source>
</evidence>
<dbReference type="STRING" id="1635173.WH52_04670"/>